<sequence>MLDNELTKAGYRRDPTQEMEDAFPADAAANAVNGCQFGAGQAIYAPDVKSLCIRYQARDDTETDCGSTAAALGAANTPYATPAAGTGLFVEKYSLEEGSLVCQAGGAGAQAIKVADGVSDVHFEFGVDTAADPGKGRHVDAFQTTVPTAGEVIRSLRYAILMASSIKNVTQGMTSTVCSRWQDAGGAQASCDTSKGQLYQLATGSLTLRNLMP</sequence>
<comment type="caution">
    <text evidence="1">The sequence shown here is derived from an EMBL/GenBank/DDBJ whole genome shotgun (WGS) entry which is preliminary data.</text>
</comment>
<name>A0A645HBY5_9ZZZZ</name>
<organism evidence="1">
    <name type="scientific">bioreactor metagenome</name>
    <dbReference type="NCBI Taxonomy" id="1076179"/>
    <lineage>
        <taxon>unclassified sequences</taxon>
        <taxon>metagenomes</taxon>
        <taxon>ecological metagenomes</taxon>
    </lineage>
</organism>
<protein>
    <submittedName>
        <fullName evidence="1">Uncharacterized protein</fullName>
    </submittedName>
</protein>
<proteinExistence type="predicted"/>
<dbReference type="AlphaFoldDB" id="A0A645HBY5"/>
<accession>A0A645HBY5</accession>
<dbReference type="EMBL" id="VSSQ01090716">
    <property type="protein sequence ID" value="MPN36535.1"/>
    <property type="molecule type" value="Genomic_DNA"/>
</dbReference>
<gene>
    <name evidence="1" type="ORF">SDC9_184044</name>
</gene>
<reference evidence="1" key="1">
    <citation type="submission" date="2019-08" db="EMBL/GenBank/DDBJ databases">
        <authorList>
            <person name="Kucharzyk K."/>
            <person name="Murdoch R.W."/>
            <person name="Higgins S."/>
            <person name="Loffler F."/>
        </authorList>
    </citation>
    <scope>NUCLEOTIDE SEQUENCE</scope>
</reference>
<evidence type="ECO:0000313" key="1">
    <source>
        <dbReference type="EMBL" id="MPN36535.1"/>
    </source>
</evidence>